<dbReference type="PANTHER" id="PTHR15237:SF0">
    <property type="entry name" value="CELL CYCLE CHECKPOINT CONTROL PROTEIN"/>
    <property type="match status" value="1"/>
</dbReference>
<dbReference type="Pfam" id="PF04139">
    <property type="entry name" value="Rad9"/>
    <property type="match status" value="1"/>
</dbReference>
<protein>
    <submittedName>
        <fullName evidence="2">Uncharacterized protein</fullName>
    </submittedName>
</protein>
<evidence type="ECO:0000256" key="1">
    <source>
        <dbReference type="SAM" id="MobiDB-lite"/>
    </source>
</evidence>
<feature type="region of interest" description="Disordered" evidence="1">
    <location>
        <begin position="117"/>
        <end position="187"/>
    </location>
</feature>
<accession>K0T523</accession>
<proteinExistence type="predicted"/>
<dbReference type="GO" id="GO:0000076">
    <property type="term" value="P:DNA replication checkpoint signaling"/>
    <property type="evidence" value="ECO:0007669"/>
    <property type="project" value="TreeGrafter"/>
</dbReference>
<dbReference type="SUPFAM" id="SSF55979">
    <property type="entry name" value="DNA clamp"/>
    <property type="match status" value="1"/>
</dbReference>
<dbReference type="GO" id="GO:0071479">
    <property type="term" value="P:cellular response to ionizing radiation"/>
    <property type="evidence" value="ECO:0007669"/>
    <property type="project" value="TreeGrafter"/>
</dbReference>
<dbReference type="Proteomes" id="UP000266841">
    <property type="component" value="Unassembled WGS sequence"/>
</dbReference>
<dbReference type="InterPro" id="IPR007268">
    <property type="entry name" value="Rad9/Ddc1"/>
</dbReference>
<dbReference type="GO" id="GO:0006281">
    <property type="term" value="P:DNA repair"/>
    <property type="evidence" value="ECO:0007669"/>
    <property type="project" value="TreeGrafter"/>
</dbReference>
<feature type="compositionally biased region" description="Basic residues" evidence="1">
    <location>
        <begin position="155"/>
        <end position="171"/>
    </location>
</feature>
<dbReference type="AlphaFoldDB" id="K0T523"/>
<keyword evidence="3" id="KW-1185">Reference proteome</keyword>
<feature type="region of interest" description="Disordered" evidence="1">
    <location>
        <begin position="344"/>
        <end position="377"/>
    </location>
</feature>
<organism evidence="2 3">
    <name type="scientific">Thalassiosira oceanica</name>
    <name type="common">Marine diatom</name>
    <dbReference type="NCBI Taxonomy" id="159749"/>
    <lineage>
        <taxon>Eukaryota</taxon>
        <taxon>Sar</taxon>
        <taxon>Stramenopiles</taxon>
        <taxon>Ochrophyta</taxon>
        <taxon>Bacillariophyta</taxon>
        <taxon>Coscinodiscophyceae</taxon>
        <taxon>Thalassiosirophycidae</taxon>
        <taxon>Thalassiosirales</taxon>
        <taxon>Thalassiosiraceae</taxon>
        <taxon>Thalassiosira</taxon>
    </lineage>
</organism>
<reference evidence="2 3" key="1">
    <citation type="journal article" date="2012" name="Genome Biol.">
        <title>Genome and low-iron response of an oceanic diatom adapted to chronic iron limitation.</title>
        <authorList>
            <person name="Lommer M."/>
            <person name="Specht M."/>
            <person name="Roy A.S."/>
            <person name="Kraemer L."/>
            <person name="Andreson R."/>
            <person name="Gutowska M.A."/>
            <person name="Wolf J."/>
            <person name="Bergner S.V."/>
            <person name="Schilhabel M.B."/>
            <person name="Klostermeier U.C."/>
            <person name="Beiko R.G."/>
            <person name="Rosenstiel P."/>
            <person name="Hippler M."/>
            <person name="Laroche J."/>
        </authorList>
    </citation>
    <scope>NUCLEOTIDE SEQUENCE [LARGE SCALE GENOMIC DNA]</scope>
    <source>
        <strain evidence="2 3">CCMP1005</strain>
    </source>
</reference>
<dbReference type="EMBL" id="AGNL01005396">
    <property type="protein sequence ID" value="EJK72725.1"/>
    <property type="molecule type" value="Genomic_DNA"/>
</dbReference>
<feature type="non-terminal residue" evidence="2">
    <location>
        <position position="377"/>
    </location>
</feature>
<dbReference type="Gene3D" id="3.70.10.10">
    <property type="match status" value="1"/>
</dbReference>
<dbReference type="GO" id="GO:0031573">
    <property type="term" value="P:mitotic intra-S DNA damage checkpoint signaling"/>
    <property type="evidence" value="ECO:0007669"/>
    <property type="project" value="TreeGrafter"/>
</dbReference>
<feature type="compositionally biased region" description="Basic residues" evidence="1">
    <location>
        <begin position="345"/>
        <end position="354"/>
    </location>
</feature>
<sequence length="377" mass="41115">MDITIPPHSLKKFTAAVTCLGKVGRDLYWSFDPMDGLTLSSLNEAKSAFCKFHFEPGFFQRCSAPQGAGNATAGTASTAGSDEEDGCRYVCRVPVRSVHSILRRRSGVCQLRVRSEGQDDEGNHFGLSNRKRRNRDDEHPGDDYSDGEENNGRSSSRRRRKRRKQERKKKARAQDEHDTAYPNSISSNTDKMMLSFEFFIERPQKATEGDAATSNPSAGGSGGGGGVFKVLHKVGVTDANGITLSASIHQSSRSEIFCKPKLWLRLLDPLRKTAEVALTIDDGLRVVTATSFHPGEIRQMAAAAGGGGETGANAVLQAAAARNALLKTETSTSVEEFVEYDFRSNRGKKRKKRRGNGDGEVEDEEGAADESDRPPPT</sequence>
<comment type="caution">
    <text evidence="2">The sequence shown here is derived from an EMBL/GenBank/DDBJ whole genome shotgun (WGS) entry which is preliminary data.</text>
</comment>
<evidence type="ECO:0000313" key="2">
    <source>
        <dbReference type="EMBL" id="EJK72725.1"/>
    </source>
</evidence>
<dbReference type="OrthoDB" id="41979at2759"/>
<dbReference type="eggNOG" id="ENOG502SPP4">
    <property type="taxonomic scope" value="Eukaryota"/>
</dbReference>
<evidence type="ECO:0000313" key="3">
    <source>
        <dbReference type="Proteomes" id="UP000266841"/>
    </source>
</evidence>
<gene>
    <name evidence="2" type="ORF">THAOC_05711</name>
</gene>
<feature type="compositionally biased region" description="Acidic residues" evidence="1">
    <location>
        <begin position="359"/>
        <end position="369"/>
    </location>
</feature>
<dbReference type="GO" id="GO:0030896">
    <property type="term" value="C:checkpoint clamp complex"/>
    <property type="evidence" value="ECO:0007669"/>
    <property type="project" value="InterPro"/>
</dbReference>
<dbReference type="InterPro" id="IPR046938">
    <property type="entry name" value="DNA_clamp_sf"/>
</dbReference>
<name>K0T523_THAOC</name>
<dbReference type="PANTHER" id="PTHR15237">
    <property type="entry name" value="DNA REPAIR PROTEIN RAD9"/>
    <property type="match status" value="1"/>
</dbReference>